<dbReference type="AlphaFoldDB" id="A0A1C3XHM7"/>
<keyword evidence="2" id="KW-1185">Reference proteome</keyword>
<reference evidence="2" key="1">
    <citation type="submission" date="2016-08" db="EMBL/GenBank/DDBJ databases">
        <authorList>
            <person name="Varghese N."/>
            <person name="Submissions Spin"/>
        </authorList>
    </citation>
    <scope>NUCLEOTIDE SEQUENCE [LARGE SCALE GENOMIC DNA]</scope>
    <source>
        <strain evidence="2">ERR11</strain>
    </source>
</reference>
<gene>
    <name evidence="1" type="ORF">GA0061098_101651</name>
</gene>
<protein>
    <submittedName>
        <fullName evidence="1">Uncharacterized protein</fullName>
    </submittedName>
</protein>
<evidence type="ECO:0000313" key="2">
    <source>
        <dbReference type="Proteomes" id="UP000199184"/>
    </source>
</evidence>
<accession>A0A1C3XHM7</accession>
<dbReference type="Proteomes" id="UP000199184">
    <property type="component" value="Unassembled WGS sequence"/>
</dbReference>
<organism evidence="1 2">
    <name type="scientific">Bradyrhizobium shewense</name>
    <dbReference type="NCBI Taxonomy" id="1761772"/>
    <lineage>
        <taxon>Bacteria</taxon>
        <taxon>Pseudomonadati</taxon>
        <taxon>Pseudomonadota</taxon>
        <taxon>Alphaproteobacteria</taxon>
        <taxon>Hyphomicrobiales</taxon>
        <taxon>Nitrobacteraceae</taxon>
        <taxon>Bradyrhizobium</taxon>
    </lineage>
</organism>
<sequence>MADSAEETVVARFREVYGERGPAILQQLTDRMTENIKSDNDMTLINGSVGAKVR</sequence>
<dbReference type="EMBL" id="FMAI01000016">
    <property type="protein sequence ID" value="SCB51770.1"/>
    <property type="molecule type" value="Genomic_DNA"/>
</dbReference>
<name>A0A1C3XHM7_9BRAD</name>
<evidence type="ECO:0000313" key="1">
    <source>
        <dbReference type="EMBL" id="SCB51770.1"/>
    </source>
</evidence>
<proteinExistence type="predicted"/>